<keyword evidence="3" id="KW-1185">Reference proteome</keyword>
<gene>
    <name evidence="2" type="ORF">GCM10009118_09970</name>
</gene>
<keyword evidence="1" id="KW-1133">Transmembrane helix</keyword>
<keyword evidence="1" id="KW-0472">Membrane</keyword>
<dbReference type="EMBL" id="BAAAFH010000003">
    <property type="protein sequence ID" value="GAA0874589.1"/>
    <property type="molecule type" value="Genomic_DNA"/>
</dbReference>
<evidence type="ECO:0000313" key="2">
    <source>
        <dbReference type="EMBL" id="GAA0874589.1"/>
    </source>
</evidence>
<name>A0ABN1MNX5_9FLAO</name>
<feature type="transmembrane region" description="Helical" evidence="1">
    <location>
        <begin position="6"/>
        <end position="26"/>
    </location>
</feature>
<keyword evidence="1" id="KW-0812">Transmembrane</keyword>
<feature type="transmembrane region" description="Helical" evidence="1">
    <location>
        <begin position="33"/>
        <end position="50"/>
    </location>
</feature>
<accession>A0ABN1MNX5</accession>
<sequence length="159" mass="17920">MTNICTFAPTVLDGVFIGIVFVDNLIKEKKVMKFLTVIVTFLVLSGSLFSQDRLYTDLERAFQNGDEKSIVAHASDRLLLDIDKKESMYSRSQAEMILRDFFSKNRPNSFKLIFKGNAKSSSAYAVGILEAGSKKFRVTITLKENGNSFKIEQLSVEED</sequence>
<comment type="caution">
    <text evidence="2">The sequence shown here is derived from an EMBL/GenBank/DDBJ whole genome shotgun (WGS) entry which is preliminary data.</text>
</comment>
<protein>
    <recommendedName>
        <fullName evidence="4">DUF4783 domain-containing protein</fullName>
    </recommendedName>
</protein>
<evidence type="ECO:0008006" key="4">
    <source>
        <dbReference type="Google" id="ProtNLM"/>
    </source>
</evidence>
<proteinExistence type="predicted"/>
<dbReference type="Gene3D" id="3.10.450.50">
    <property type="match status" value="1"/>
</dbReference>
<evidence type="ECO:0000256" key="1">
    <source>
        <dbReference type="SAM" id="Phobius"/>
    </source>
</evidence>
<evidence type="ECO:0000313" key="3">
    <source>
        <dbReference type="Proteomes" id="UP001501126"/>
    </source>
</evidence>
<dbReference type="InterPro" id="IPR031977">
    <property type="entry name" value="DUF4783"/>
</dbReference>
<dbReference type="Pfam" id="PF16022">
    <property type="entry name" value="DUF4783"/>
    <property type="match status" value="1"/>
</dbReference>
<dbReference type="Proteomes" id="UP001501126">
    <property type="component" value="Unassembled WGS sequence"/>
</dbReference>
<organism evidence="2 3">
    <name type="scientific">Wandonia haliotis</name>
    <dbReference type="NCBI Taxonomy" id="574963"/>
    <lineage>
        <taxon>Bacteria</taxon>
        <taxon>Pseudomonadati</taxon>
        <taxon>Bacteroidota</taxon>
        <taxon>Flavobacteriia</taxon>
        <taxon>Flavobacteriales</taxon>
        <taxon>Crocinitomicaceae</taxon>
        <taxon>Wandonia</taxon>
    </lineage>
</organism>
<reference evidence="2 3" key="1">
    <citation type="journal article" date="2019" name="Int. J. Syst. Evol. Microbiol.">
        <title>The Global Catalogue of Microorganisms (GCM) 10K type strain sequencing project: providing services to taxonomists for standard genome sequencing and annotation.</title>
        <authorList>
            <consortium name="The Broad Institute Genomics Platform"/>
            <consortium name="The Broad Institute Genome Sequencing Center for Infectious Disease"/>
            <person name="Wu L."/>
            <person name="Ma J."/>
        </authorList>
    </citation>
    <scope>NUCLEOTIDE SEQUENCE [LARGE SCALE GENOMIC DNA]</scope>
    <source>
        <strain evidence="2 3">JCM 16083</strain>
    </source>
</reference>